<feature type="domain" description="Outer membrane protein beta-barrel" evidence="2">
    <location>
        <begin position="2"/>
        <end position="123"/>
    </location>
</feature>
<reference evidence="3 4" key="2">
    <citation type="submission" date="2015-01" db="EMBL/GenBank/DDBJ databases">
        <authorList>
            <consortium name="NBRP consortium"/>
            <person name="Sawabe T."/>
            <person name="Meirelles P."/>
            <person name="Feng G."/>
            <person name="Sayaka M."/>
            <person name="Hattori M."/>
            <person name="Ohkuma M."/>
        </authorList>
    </citation>
    <scope>NUCLEOTIDE SEQUENCE [LARGE SCALE GENOMIC DNA]</scope>
    <source>
        <strain evidence="4">JCM 19241</strain>
    </source>
</reference>
<name>A0A0B8QSX9_9VIBR</name>
<dbReference type="AlphaFoldDB" id="A0A0B8QSX9"/>
<gene>
    <name evidence="3" type="ORF">JCM19241_4828</name>
</gene>
<dbReference type="InterPro" id="IPR027385">
    <property type="entry name" value="Beta-barrel_OMP"/>
</dbReference>
<sequence length="123" mass="13672">MGYDFNRIVGINLSYQESDYSETTYFETLKVDGTTVKVDADVGFAFDFQGWSLKPYGAAGVAFGQEDVEFGNFTDSASETALLLGAGVRFIADFGLYADLRQDFIFYEYSDLSQTSISVGYKF</sequence>
<accession>A0A0B8QSX9</accession>
<evidence type="ECO:0000313" key="3">
    <source>
        <dbReference type="EMBL" id="GAM78123.1"/>
    </source>
</evidence>
<evidence type="ECO:0000313" key="4">
    <source>
        <dbReference type="Proteomes" id="UP000031666"/>
    </source>
</evidence>
<keyword evidence="1" id="KW-0732">Signal</keyword>
<dbReference type="InterPro" id="IPR011250">
    <property type="entry name" value="OMP/PagP_B-barrel"/>
</dbReference>
<proteinExistence type="predicted"/>
<dbReference type="SUPFAM" id="SSF56925">
    <property type="entry name" value="OMPA-like"/>
    <property type="match status" value="1"/>
</dbReference>
<evidence type="ECO:0000259" key="2">
    <source>
        <dbReference type="Pfam" id="PF13505"/>
    </source>
</evidence>
<dbReference type="EMBL" id="BBSC01000012">
    <property type="protein sequence ID" value="GAM78123.1"/>
    <property type="molecule type" value="Genomic_DNA"/>
</dbReference>
<dbReference type="Proteomes" id="UP000031666">
    <property type="component" value="Unassembled WGS sequence"/>
</dbReference>
<reference evidence="3 4" key="1">
    <citation type="submission" date="2015-01" db="EMBL/GenBank/DDBJ databases">
        <title>Vibrio sp. C94 JCM 19241 whole genome shotgun sequence.</title>
        <authorList>
            <person name="Sawabe T."/>
            <person name="Meirelles P."/>
            <person name="Feng G."/>
            <person name="Sayaka M."/>
            <person name="Hattori M."/>
            <person name="Ohkuma M."/>
        </authorList>
    </citation>
    <scope>NUCLEOTIDE SEQUENCE [LARGE SCALE GENOMIC DNA]</scope>
    <source>
        <strain evidence="4">JCM 19241</strain>
    </source>
</reference>
<evidence type="ECO:0000256" key="1">
    <source>
        <dbReference type="ARBA" id="ARBA00022729"/>
    </source>
</evidence>
<comment type="caution">
    <text evidence="3">The sequence shown here is derived from an EMBL/GenBank/DDBJ whole genome shotgun (WGS) entry which is preliminary data.</text>
</comment>
<protein>
    <recommendedName>
        <fullName evidence="2">Outer membrane protein beta-barrel domain-containing protein</fullName>
    </recommendedName>
</protein>
<organism evidence="3 4">
    <name type="scientific">Vibrio ishigakensis</name>
    <dbReference type="NCBI Taxonomy" id="1481914"/>
    <lineage>
        <taxon>Bacteria</taxon>
        <taxon>Pseudomonadati</taxon>
        <taxon>Pseudomonadota</taxon>
        <taxon>Gammaproteobacteria</taxon>
        <taxon>Vibrionales</taxon>
        <taxon>Vibrionaceae</taxon>
        <taxon>Vibrio</taxon>
    </lineage>
</organism>
<dbReference type="Pfam" id="PF13505">
    <property type="entry name" value="OMP_b-brl"/>
    <property type="match status" value="1"/>
</dbReference>
<dbReference type="Gene3D" id="2.40.160.20">
    <property type="match status" value="1"/>
</dbReference>